<dbReference type="PANTHER" id="PTHR23222">
    <property type="entry name" value="PROHIBITIN"/>
    <property type="match status" value="1"/>
</dbReference>
<evidence type="ECO:0000256" key="2">
    <source>
        <dbReference type="ARBA" id="ARBA00009658"/>
    </source>
</evidence>
<organism evidence="10 11">
    <name type="scientific">Aspergillus oryzae</name>
    <name type="common">Yellow koji mold</name>
    <dbReference type="NCBI Taxonomy" id="5062"/>
    <lineage>
        <taxon>Eukaryota</taxon>
        <taxon>Fungi</taxon>
        <taxon>Dikarya</taxon>
        <taxon>Ascomycota</taxon>
        <taxon>Pezizomycotina</taxon>
        <taxon>Eurotiomycetes</taxon>
        <taxon>Eurotiomycetidae</taxon>
        <taxon>Eurotiales</taxon>
        <taxon>Aspergillaceae</taxon>
        <taxon>Aspergillus</taxon>
        <taxon>Aspergillus subgen. Circumdati</taxon>
    </lineage>
</organism>
<evidence type="ECO:0000256" key="6">
    <source>
        <dbReference type="ARBA" id="ARBA00053189"/>
    </source>
</evidence>
<protein>
    <recommendedName>
        <fullName evidence="8">Prohibitin</fullName>
    </recommendedName>
</protein>
<dbReference type="AlphaFoldDB" id="A0AAN4Y9F7"/>
<comment type="caution">
    <text evidence="10">The sequence shown here is derived from an EMBL/GenBank/DDBJ whole genome shotgun (WGS) entry which is preliminary data.</text>
</comment>
<keyword evidence="3 8" id="KW-0999">Mitochondrion inner membrane</keyword>
<dbReference type="SMART" id="SM00244">
    <property type="entry name" value="PHB"/>
    <property type="match status" value="1"/>
</dbReference>
<name>A0AAN4Y9F7_ASPOZ</name>
<dbReference type="SUPFAM" id="SSF117892">
    <property type="entry name" value="Band 7/SPFH domain"/>
    <property type="match status" value="1"/>
</dbReference>
<comment type="similarity">
    <text evidence="2 8">Belongs to the prohibitin family.</text>
</comment>
<gene>
    <name evidence="10" type="ORF">Aory04_000108200</name>
</gene>
<evidence type="ECO:0000256" key="8">
    <source>
        <dbReference type="RuleBase" id="RU366048"/>
    </source>
</evidence>
<dbReference type="PANTHER" id="PTHR23222:SF1">
    <property type="entry name" value="PROHIBITIN-2"/>
    <property type="match status" value="1"/>
</dbReference>
<dbReference type="Gene3D" id="3.30.479.30">
    <property type="entry name" value="Band 7 domain"/>
    <property type="match status" value="1"/>
</dbReference>
<keyword evidence="4" id="KW-0496">Mitochondrion</keyword>
<dbReference type="GO" id="GO:0035632">
    <property type="term" value="C:mitochondrial prohibitin complex"/>
    <property type="evidence" value="ECO:0007669"/>
    <property type="project" value="UniProtKB-ARBA"/>
</dbReference>
<evidence type="ECO:0000256" key="1">
    <source>
        <dbReference type="ARBA" id="ARBA00004273"/>
    </source>
</evidence>
<evidence type="ECO:0000313" key="11">
    <source>
        <dbReference type="Proteomes" id="UP001165205"/>
    </source>
</evidence>
<proteinExistence type="inferred from homology"/>
<evidence type="ECO:0000256" key="5">
    <source>
        <dbReference type="ARBA" id="ARBA00023136"/>
    </source>
</evidence>
<reference evidence="10" key="1">
    <citation type="submission" date="2023-04" db="EMBL/GenBank/DDBJ databases">
        <title>Aspergillus oryzae NBRC 4228.</title>
        <authorList>
            <person name="Ichikawa N."/>
            <person name="Sato H."/>
            <person name="Tonouchi N."/>
        </authorList>
    </citation>
    <scope>NUCLEOTIDE SEQUENCE</scope>
    <source>
        <strain evidence="10">NBRC 4228</strain>
    </source>
</reference>
<dbReference type="GO" id="GO:0007005">
    <property type="term" value="P:mitochondrion organization"/>
    <property type="evidence" value="ECO:0007669"/>
    <property type="project" value="TreeGrafter"/>
</dbReference>
<evidence type="ECO:0000259" key="9">
    <source>
        <dbReference type="SMART" id="SM00244"/>
    </source>
</evidence>
<comment type="function">
    <text evidence="6">Prohibitin probably acts as a holdase/unfoldase for the stabilization of newly synthesized mitochondrial proteins. Involved in mitophagy. Required for the switch to necrotrophic growth.</text>
</comment>
<sequence length="287" mass="31635">MARNPREQWERLQVILQNRGSRGGFGFGGFPSGGGRGGLGLSGALILLGVGGWAISNSLFNGTHIRIPWIETPVIYDVRAKPRNIASLTGTKDLQMVNITCRVLSRPRVDALPQIYRTLGQDFDERVLPSIVNEVLKSVVAQFNASQLITQRENVARMVRDSLARRAARFNIALDDVSLTHLTFSPEFTAAVEAKQVAQQEAQRAAFLVDKARQEKQAFIVRAQGEARSAELIGDAIKKSKSYIELRKIENARQIAQILQENGGKNKLYLDSQGLGLNVNANVEDSK</sequence>
<dbReference type="EMBL" id="BSYA01000006">
    <property type="protein sequence ID" value="GMG23689.1"/>
    <property type="molecule type" value="Genomic_DNA"/>
</dbReference>
<dbReference type="InterPro" id="IPR000163">
    <property type="entry name" value="Prohibitin"/>
</dbReference>
<keyword evidence="5" id="KW-0472">Membrane</keyword>
<dbReference type="FunFam" id="3.30.479.30:FF:000001">
    <property type="entry name" value="Prohibitin 2"/>
    <property type="match status" value="1"/>
</dbReference>
<dbReference type="PRINTS" id="PR00679">
    <property type="entry name" value="PROHIBITIN"/>
</dbReference>
<dbReference type="CDD" id="cd03401">
    <property type="entry name" value="SPFH_prohibitin"/>
    <property type="match status" value="1"/>
</dbReference>
<comment type="subunit">
    <text evidence="7">The mitochondrial prohibitin complex consists of two subunits (PHB1 and PHB2). The subunits assemble into a membrane-associated ring-shaped supercomplex of approximately 1 mDa. Interacts with ATG24/SNX4; the interaction is direct and plays a role in mitophagy.</text>
</comment>
<evidence type="ECO:0000313" key="10">
    <source>
        <dbReference type="EMBL" id="GMG23689.1"/>
    </source>
</evidence>
<accession>A0AAN4Y9F7</accession>
<dbReference type="InterPro" id="IPR036013">
    <property type="entry name" value="Band_7/SPFH_dom_sf"/>
</dbReference>
<evidence type="ECO:0000256" key="7">
    <source>
        <dbReference type="ARBA" id="ARBA00066275"/>
    </source>
</evidence>
<dbReference type="GO" id="GO:0000423">
    <property type="term" value="P:mitophagy"/>
    <property type="evidence" value="ECO:0007669"/>
    <property type="project" value="UniProtKB-ARBA"/>
</dbReference>
<dbReference type="Pfam" id="PF01145">
    <property type="entry name" value="Band_7"/>
    <property type="match status" value="1"/>
</dbReference>
<dbReference type="Proteomes" id="UP001165205">
    <property type="component" value="Unassembled WGS sequence"/>
</dbReference>
<feature type="domain" description="Band 7" evidence="9">
    <location>
        <begin position="34"/>
        <end position="196"/>
    </location>
</feature>
<dbReference type="InterPro" id="IPR001107">
    <property type="entry name" value="Band_7"/>
</dbReference>
<evidence type="ECO:0000256" key="3">
    <source>
        <dbReference type="ARBA" id="ARBA00022792"/>
    </source>
</evidence>
<evidence type="ECO:0000256" key="4">
    <source>
        <dbReference type="ARBA" id="ARBA00023128"/>
    </source>
</evidence>
<comment type="subcellular location">
    <subcellularLocation>
        <location evidence="1 8">Mitochondrion inner membrane</location>
    </subcellularLocation>
</comment>